<dbReference type="AlphaFoldDB" id="A0A8B8C2M9"/>
<feature type="domain" description="C2H2-type" evidence="2">
    <location>
        <begin position="394"/>
        <end position="417"/>
    </location>
</feature>
<organism evidence="3 4">
    <name type="scientific">Crassostrea virginica</name>
    <name type="common">Eastern oyster</name>
    <dbReference type="NCBI Taxonomy" id="6565"/>
    <lineage>
        <taxon>Eukaryota</taxon>
        <taxon>Metazoa</taxon>
        <taxon>Spiralia</taxon>
        <taxon>Lophotrochozoa</taxon>
        <taxon>Mollusca</taxon>
        <taxon>Bivalvia</taxon>
        <taxon>Autobranchia</taxon>
        <taxon>Pteriomorphia</taxon>
        <taxon>Ostreida</taxon>
        <taxon>Ostreoidea</taxon>
        <taxon>Ostreidae</taxon>
        <taxon>Crassostrea</taxon>
    </lineage>
</organism>
<dbReference type="GeneID" id="111115474"/>
<dbReference type="Proteomes" id="UP000694844">
    <property type="component" value="Chromosome 9"/>
</dbReference>
<name>A0A8B8C2M9_CRAVI</name>
<keyword evidence="3" id="KW-1185">Reference proteome</keyword>
<reference evidence="4 5" key="1">
    <citation type="submission" date="2025-04" db="UniProtKB">
        <authorList>
            <consortium name="RefSeq"/>
        </authorList>
    </citation>
    <scope>IDENTIFICATION</scope>
    <source>
        <tissue evidence="4 5">Whole sample</tissue>
    </source>
</reference>
<evidence type="ECO:0000313" key="6">
    <source>
        <dbReference type="RefSeq" id="XP_022309939.1"/>
    </source>
</evidence>
<proteinExistence type="predicted"/>
<dbReference type="RefSeq" id="XP_022309940.1">
    <property type="nucleotide sequence ID" value="XM_022454232.1"/>
</dbReference>
<evidence type="ECO:0000256" key="1">
    <source>
        <dbReference type="PROSITE-ProRule" id="PRU00042"/>
    </source>
</evidence>
<sequence>MSNLHYQIGLILAHGGCTVRDIERLAKIGICTSPGSIQNKLKSWEEHLDKEILSLKENWINGNKQKYQLIGDNWDKNILPSYRTSQNKTLSLHLFHVIAVVDRIIPTPKPETAKSLSITDYIPSLEEQEVLIKELTFLVATSVVQNLDQINKSLIDIYPKHFQHEHSDAVGRKTQQFPLGLFDCNETKNQEMIQLLKVLTEKYVPLNGDEVVDEVFFGGDRLTDERVQGAQRAMENADSSKEKLQGFISKIEDWHRMMNFLEAICKFTFKEESSTERGTMYYFKVLLNAKNVKGKVKNSFRAHKLLYYSVYDAICCLLFMMELNVDDDDEMLPSNYHEKTSEEKISWLNDVCCRIVKKWMFESKEDMFEQLRDVLGDPEHVENYFVTNEDDNRFHCHFCPKSFVQLNTVKLHEKQLHQHTVHSSASRNAQENEDELYNHVVLIFKLVCLLKNLDTSIDMGDGSRSVRSAKYELPIFNKTNKIKYAIGCIHLTTLTEEALSAEQSQRLVNNRSINLQGGKNNNLALDEYLEMLNRDSKELVKGHQTKKSIISHSKEFPHLINFTKHFDDISGIRGQKGFHRLPEYQADVQKVIKELKEISALEVKTGRKLACKRLACHRDPFAESFHNLPSLIRRHKPSIPFSRLRNPNY</sequence>
<dbReference type="RefSeq" id="XP_022309937.1">
    <property type="nucleotide sequence ID" value="XM_022454229.1"/>
</dbReference>
<dbReference type="RefSeq" id="XP_022309938.1">
    <property type="nucleotide sequence ID" value="XM_022454230.1"/>
</dbReference>
<dbReference type="InterPro" id="IPR013087">
    <property type="entry name" value="Znf_C2H2_type"/>
</dbReference>
<protein>
    <submittedName>
        <fullName evidence="4 5">Uncharacterized protein LOC111115474 isoform X1</fullName>
    </submittedName>
</protein>
<evidence type="ECO:0000313" key="4">
    <source>
        <dbReference type="RefSeq" id="XP_022309937.1"/>
    </source>
</evidence>
<dbReference type="OrthoDB" id="6111221at2759"/>
<dbReference type="RefSeq" id="XP_022309939.1">
    <property type="nucleotide sequence ID" value="XM_022454231.1"/>
</dbReference>
<dbReference type="PROSITE" id="PS50157">
    <property type="entry name" value="ZINC_FINGER_C2H2_2"/>
    <property type="match status" value="1"/>
</dbReference>
<dbReference type="PROSITE" id="PS00028">
    <property type="entry name" value="ZINC_FINGER_C2H2_1"/>
    <property type="match status" value="1"/>
</dbReference>
<accession>A0A8B8C2M9</accession>
<gene>
    <name evidence="4 5 6 7" type="primary">LOC111115474</name>
</gene>
<evidence type="ECO:0000259" key="2">
    <source>
        <dbReference type="PROSITE" id="PS50157"/>
    </source>
</evidence>
<keyword evidence="1" id="KW-0862">Zinc</keyword>
<dbReference type="KEGG" id="cvn:111115474"/>
<evidence type="ECO:0000313" key="7">
    <source>
        <dbReference type="RefSeq" id="XP_022309940.1"/>
    </source>
</evidence>
<keyword evidence="1" id="KW-0863">Zinc-finger</keyword>
<dbReference type="Pfam" id="PF20231">
    <property type="entry name" value="DUF6589"/>
    <property type="match status" value="1"/>
</dbReference>
<evidence type="ECO:0000313" key="3">
    <source>
        <dbReference type="Proteomes" id="UP000694844"/>
    </source>
</evidence>
<keyword evidence="1" id="KW-0479">Metal-binding</keyword>
<dbReference type="InterPro" id="IPR046496">
    <property type="entry name" value="DUF6589"/>
</dbReference>
<evidence type="ECO:0000313" key="5">
    <source>
        <dbReference type="RefSeq" id="XP_022309938.1"/>
    </source>
</evidence>
<dbReference type="GO" id="GO:0008270">
    <property type="term" value="F:zinc ion binding"/>
    <property type="evidence" value="ECO:0007669"/>
    <property type="project" value="UniProtKB-KW"/>
</dbReference>